<evidence type="ECO:0000259" key="6">
    <source>
        <dbReference type="SMART" id="SM00409"/>
    </source>
</evidence>
<feature type="compositionally biased region" description="Low complexity" evidence="4">
    <location>
        <begin position="355"/>
        <end position="373"/>
    </location>
</feature>
<dbReference type="SUPFAM" id="SSF48726">
    <property type="entry name" value="Immunoglobulin"/>
    <property type="match status" value="2"/>
</dbReference>
<evidence type="ECO:0000256" key="2">
    <source>
        <dbReference type="ARBA" id="ARBA00022692"/>
    </source>
</evidence>
<feature type="region of interest" description="Disordered" evidence="4">
    <location>
        <begin position="348"/>
        <end position="373"/>
    </location>
</feature>
<dbReference type="PANTHER" id="PTHR11860">
    <property type="entry name" value="POLYMERIC-IMMUNOGLOBULIN RECEPTOR"/>
    <property type="match status" value="1"/>
</dbReference>
<dbReference type="GO" id="GO:0005886">
    <property type="term" value="C:plasma membrane"/>
    <property type="evidence" value="ECO:0007669"/>
    <property type="project" value="TreeGrafter"/>
</dbReference>
<proteinExistence type="predicted"/>
<dbReference type="Proteomes" id="UP000250572">
    <property type="component" value="Unassembled WGS sequence"/>
</dbReference>
<evidence type="ECO:0000256" key="3">
    <source>
        <dbReference type="ARBA" id="ARBA00023136"/>
    </source>
</evidence>
<comment type="subcellular location">
    <subcellularLocation>
        <location evidence="1">Membrane</location>
    </subcellularLocation>
</comment>
<comment type="caution">
    <text evidence="7">The sequence shown here is derived from an EMBL/GenBank/DDBJ whole genome shotgun (WGS) entry which is preliminary data.</text>
</comment>
<feature type="compositionally biased region" description="Basic and acidic residues" evidence="4">
    <location>
        <begin position="130"/>
        <end position="139"/>
    </location>
</feature>
<dbReference type="InterPro" id="IPR036179">
    <property type="entry name" value="Ig-like_dom_sf"/>
</dbReference>
<feature type="transmembrane region" description="Helical" evidence="5">
    <location>
        <begin position="378"/>
        <end position="401"/>
    </location>
</feature>
<organism evidence="7 8">
    <name type="scientific">Gambusia affinis</name>
    <name type="common">Western mosquitofish</name>
    <name type="synonym">Heterandria affinis</name>
    <dbReference type="NCBI Taxonomy" id="33528"/>
    <lineage>
        <taxon>Eukaryota</taxon>
        <taxon>Metazoa</taxon>
        <taxon>Chordata</taxon>
        <taxon>Craniata</taxon>
        <taxon>Vertebrata</taxon>
        <taxon>Euteleostomi</taxon>
        <taxon>Actinopterygii</taxon>
        <taxon>Neopterygii</taxon>
        <taxon>Teleostei</taxon>
        <taxon>Neoteleostei</taxon>
        <taxon>Acanthomorphata</taxon>
        <taxon>Ovalentaria</taxon>
        <taxon>Atherinomorphae</taxon>
        <taxon>Cyprinodontiformes</taxon>
        <taxon>Poeciliidae</taxon>
        <taxon>Poeciliinae</taxon>
        <taxon>Gambusia</taxon>
    </lineage>
</organism>
<protein>
    <recommendedName>
        <fullName evidence="6">Immunoglobulin domain-containing protein</fullName>
    </recommendedName>
</protein>
<dbReference type="SMART" id="SM00409">
    <property type="entry name" value="IG"/>
    <property type="match status" value="2"/>
</dbReference>
<dbReference type="InterPro" id="IPR050671">
    <property type="entry name" value="CD300_family_receptors"/>
</dbReference>
<dbReference type="EMBL" id="NHOQ01001446">
    <property type="protein sequence ID" value="PWA24317.1"/>
    <property type="molecule type" value="Genomic_DNA"/>
</dbReference>
<evidence type="ECO:0000256" key="4">
    <source>
        <dbReference type="SAM" id="MobiDB-lite"/>
    </source>
</evidence>
<evidence type="ECO:0000256" key="1">
    <source>
        <dbReference type="ARBA" id="ARBA00004370"/>
    </source>
</evidence>
<feature type="region of interest" description="Disordered" evidence="4">
    <location>
        <begin position="116"/>
        <end position="139"/>
    </location>
</feature>
<accession>A0A315VLC3</accession>
<dbReference type="InterPro" id="IPR013783">
    <property type="entry name" value="Ig-like_fold"/>
</dbReference>
<dbReference type="InterPro" id="IPR003599">
    <property type="entry name" value="Ig_sub"/>
</dbReference>
<dbReference type="AlphaFoldDB" id="A0A315VLC3"/>
<keyword evidence="3 5" id="KW-0472">Membrane</keyword>
<evidence type="ECO:0000313" key="8">
    <source>
        <dbReference type="Proteomes" id="UP000250572"/>
    </source>
</evidence>
<gene>
    <name evidence="7" type="ORF">CCH79_00018693</name>
</gene>
<evidence type="ECO:0000313" key="7">
    <source>
        <dbReference type="EMBL" id="PWA24317.1"/>
    </source>
</evidence>
<feature type="domain" description="Immunoglobulin" evidence="6">
    <location>
        <begin position="244"/>
        <end position="343"/>
    </location>
</feature>
<feature type="domain" description="Immunoglobulin" evidence="6">
    <location>
        <begin position="503"/>
        <end position="604"/>
    </location>
</feature>
<reference evidence="7 8" key="1">
    <citation type="journal article" date="2018" name="G3 (Bethesda)">
        <title>A High-Quality Reference Genome for the Invasive Mosquitofish Gambusia affinis Using a Chicago Library.</title>
        <authorList>
            <person name="Hoffberg S.L."/>
            <person name="Troendle N.J."/>
            <person name="Glenn T.C."/>
            <person name="Mahmud O."/>
            <person name="Louha S."/>
            <person name="Chalopin D."/>
            <person name="Bennetzen J.L."/>
            <person name="Mauricio R."/>
        </authorList>
    </citation>
    <scope>NUCLEOTIDE SEQUENCE [LARGE SCALE GENOMIC DNA]</scope>
    <source>
        <strain evidence="7">NE01/NJP1002.9</strain>
        <tissue evidence="7">Muscle</tissue>
    </source>
</reference>
<evidence type="ECO:0000256" key="5">
    <source>
        <dbReference type="SAM" id="Phobius"/>
    </source>
</evidence>
<dbReference type="Gene3D" id="2.60.40.10">
    <property type="entry name" value="Immunoglobulins"/>
    <property type="match status" value="2"/>
</dbReference>
<dbReference type="GO" id="GO:0004888">
    <property type="term" value="F:transmembrane signaling receptor activity"/>
    <property type="evidence" value="ECO:0007669"/>
    <property type="project" value="TreeGrafter"/>
</dbReference>
<feature type="non-terminal residue" evidence="7">
    <location>
        <position position="1"/>
    </location>
</feature>
<keyword evidence="5" id="KW-1133">Transmembrane helix</keyword>
<keyword evidence="8" id="KW-1185">Reference proteome</keyword>
<name>A0A315VLC3_GAMAF</name>
<dbReference type="PANTHER" id="PTHR11860:SF87">
    <property type="entry name" value="CMRF35-LIKE MOLECULE 8"/>
    <property type="match status" value="1"/>
</dbReference>
<sequence>VELKPRAKEIHARFATKREAGSQQLNFHACQTKINPGVDCQADFSRQWTSGGRTTCYLCISESSGIQGIFGLTFMLLLPQIHNSINSSMQQVFFLRGAAQLQQIIWRHIKPEAERSLNEMEGRSSGSTPDKQRSERPESDWTSCEMFTYRTVEEAGNVPSLYLMLYRPFSASVASVSMRTSLFSHGSLQTNFLLPEKILTLLNKNERKVNFEFRGRRRDVPGFEVKEEEKRTELHNGELGFVPGRTYTQMEGKNITVSCSFTFSGRTMYFCKTDCSRENILVETTDYRAQSGRYIIEFNRTGFASHVVYVSITELKTSDSGWYRCTLGRIQHDDFKIVVVSASPTETTSTRRRSFSSSPPFSSETTKPSSTSAPPAGVLLSVGVALTIIIIVLAAALLVFFKYRKNKQHKGSAEPSVGTEYATVIKPHSVKRETETQNTVESDSLDYSEVHFPKHTTNLHSCAPCGNHGDSVIYAEPRTVGKHGGCSKEDSARQPALQDGETVGIYAEKEGGSINVTCEFDYYGDKRFLCKETCEGENILIESTEDRDENERFSISYERRNIFSSDFLHVSITDLKPSDSGRYWCRSDETYDGTLYDDFNLVIEGDFYHNNNNNNIKKNNSNNNSSSSNNSGSAGWRNCEIIHWKGRSITVMCVNLASLETKRSSVRMLVQEEIFSLKRLKAEIREADIGLNMKRGALSSEIYS</sequence>
<keyword evidence="2 5" id="KW-0812">Transmembrane</keyword>